<evidence type="ECO:0000259" key="3">
    <source>
        <dbReference type="PROSITE" id="PS50102"/>
    </source>
</evidence>
<proteinExistence type="predicted"/>
<dbReference type="InterPro" id="IPR005135">
    <property type="entry name" value="Endo/exonuclease/phosphatase"/>
</dbReference>
<dbReference type="InterPro" id="IPR035979">
    <property type="entry name" value="RBD_domain_sf"/>
</dbReference>
<accession>A0A0R0HZQ5</accession>
<reference evidence="5" key="2">
    <citation type="submission" date="2018-02" db="UniProtKB">
        <authorList>
            <consortium name="EnsemblPlants"/>
        </authorList>
    </citation>
    <scope>IDENTIFICATION</scope>
    <source>
        <strain evidence="5">Williams 82</strain>
    </source>
</reference>
<dbReference type="EMBL" id="CM000843">
    <property type="protein sequence ID" value="KRH32859.1"/>
    <property type="molecule type" value="Genomic_DNA"/>
</dbReference>
<dbReference type="Gene3D" id="3.30.70.330">
    <property type="match status" value="1"/>
</dbReference>
<evidence type="ECO:0000313" key="5">
    <source>
        <dbReference type="EnsemblPlants" id="KRH32859"/>
    </source>
</evidence>
<evidence type="ECO:0000313" key="4">
    <source>
        <dbReference type="EMBL" id="KRH32859.1"/>
    </source>
</evidence>
<evidence type="ECO:0000313" key="6">
    <source>
        <dbReference type="Proteomes" id="UP000008827"/>
    </source>
</evidence>
<sequence length="844" mass="97491">MRERMRERERENERQRERVKECERNTERDTIRDREWITVRNRKRERQRGWQHPTEGLRQHYGGQRQRRTGQQRNHYQVNWHDRPDVMTFYFTRFPEDTSEKELWYHFKQMGDVREIFIPKHRNKEGRRYGFVRYKGVSNASYMERKLDNMIVGGFKLHLNIPKYGRGKEEKELTAAKQRGHKEGDNPRCNVAVEQNTKRSYAEVVISHAENKERRSGTSSLTTTHGRTHSSITLEISEETKKRYADTWVGRLKRQQVFERVEDELSWTLGSEVSPKYLGDDLVLLIGLSDTKAQDLIKEETNHVAWSTDQLRKIVAEVGDLVKVDDNFEDMQRLDRARVLVRTPWTPTVEHIVIAHIDGDAHKISIVEENCNAGIVCARHHQSVWGSSEEILSDSDDTGTLQSWPIDNSPPSTTFVMHGDNTFWQSLVKSNGQTGTCSPLGITRSRKKRGLCKAISHSGAEKGKEINLEECNPTLLVVEYEELESQLAGAEGQFTQKGEDIPQRFLANTGENQKGEPDALDQGLVGENFQKHSNGPLEEFLNKSRDITVDLFGPNPNMGLHRPTTPTNQQINQQKKTCKCFAEGWGVVSNWSAIRKLTMANNIDVLCIQETKKESVDAKLCQYLWGDNSASWECLPSSNTAGGLLCIWNNGSFLVDRRVLGRGFIMLEGTWIKEDKRVFIINVYAPCELQGKREQWAELLQLKSSYQEGLWCVLGDFNSIRHRQERLSSSQTGGTSSSISEFNSWILDMALEEVRSVGRRFTWCKPNGSVMSKLDRFLLSDEWLSQWPDSTQFVLERNFSDHCPILLKARTIDWGPKPLRIMDWWLKDKGFQNLVKLEWGNYHP</sequence>
<dbReference type="Gramene" id="KRH32859">
    <property type="protein sequence ID" value="KRH32859"/>
    <property type="gene ID" value="GLYMA_10G082200"/>
</dbReference>
<name>A0A0R0HZQ5_SOYBN</name>
<gene>
    <name evidence="4" type="ORF">GLYMA_10G082200</name>
</gene>
<dbReference type="GO" id="GO:0003824">
    <property type="term" value="F:catalytic activity"/>
    <property type="evidence" value="ECO:0007669"/>
    <property type="project" value="InterPro"/>
</dbReference>
<dbReference type="CDD" id="cd00590">
    <property type="entry name" value="RRM_SF"/>
    <property type="match status" value="1"/>
</dbReference>
<keyword evidence="1" id="KW-0694">RNA-binding</keyword>
<dbReference type="PaxDb" id="3847-GLYMA10G10167.1"/>
<dbReference type="EnsemblPlants" id="KRH32859">
    <property type="protein sequence ID" value="KRH32859"/>
    <property type="gene ID" value="GLYMA_10G082200"/>
</dbReference>
<organism evidence="4">
    <name type="scientific">Glycine max</name>
    <name type="common">Soybean</name>
    <name type="synonym">Glycine hispida</name>
    <dbReference type="NCBI Taxonomy" id="3847"/>
    <lineage>
        <taxon>Eukaryota</taxon>
        <taxon>Viridiplantae</taxon>
        <taxon>Streptophyta</taxon>
        <taxon>Embryophyta</taxon>
        <taxon>Tracheophyta</taxon>
        <taxon>Spermatophyta</taxon>
        <taxon>Magnoliopsida</taxon>
        <taxon>eudicotyledons</taxon>
        <taxon>Gunneridae</taxon>
        <taxon>Pentapetalae</taxon>
        <taxon>rosids</taxon>
        <taxon>fabids</taxon>
        <taxon>Fabales</taxon>
        <taxon>Fabaceae</taxon>
        <taxon>Papilionoideae</taxon>
        <taxon>50 kb inversion clade</taxon>
        <taxon>NPAAA clade</taxon>
        <taxon>indigoferoid/millettioid clade</taxon>
        <taxon>Phaseoleae</taxon>
        <taxon>Glycine</taxon>
        <taxon>Glycine subgen. Soja</taxon>
    </lineage>
</organism>
<keyword evidence="6" id="KW-1185">Reference proteome</keyword>
<dbReference type="SMR" id="A0A0R0HZQ5"/>
<reference evidence="4" key="3">
    <citation type="submission" date="2018-07" db="EMBL/GenBank/DDBJ databases">
        <title>WGS assembly of Glycine max.</title>
        <authorList>
            <person name="Schmutz J."/>
            <person name="Cannon S."/>
            <person name="Schlueter J."/>
            <person name="Ma J."/>
            <person name="Mitros T."/>
            <person name="Nelson W."/>
            <person name="Hyten D."/>
            <person name="Song Q."/>
            <person name="Thelen J."/>
            <person name="Cheng J."/>
            <person name="Xu D."/>
            <person name="Hellsten U."/>
            <person name="May G."/>
            <person name="Yu Y."/>
            <person name="Sakurai T."/>
            <person name="Umezawa T."/>
            <person name="Bhattacharyya M."/>
            <person name="Sandhu D."/>
            <person name="Valliyodan B."/>
            <person name="Lindquist E."/>
            <person name="Peto M."/>
            <person name="Grant D."/>
            <person name="Shu S."/>
            <person name="Goodstein D."/>
            <person name="Barry K."/>
            <person name="Futrell-Griggs M."/>
            <person name="Abernathy B."/>
            <person name="Du J."/>
            <person name="Tian Z."/>
            <person name="Zhu L."/>
            <person name="Gill N."/>
            <person name="Joshi T."/>
            <person name="Libault M."/>
            <person name="Sethuraman A."/>
            <person name="Zhang X."/>
            <person name="Shinozaki K."/>
            <person name="Nguyen H."/>
            <person name="Wing R."/>
            <person name="Cregan P."/>
            <person name="Specht J."/>
            <person name="Grimwood J."/>
            <person name="Rokhsar D."/>
            <person name="Stacey G."/>
            <person name="Shoemaker R."/>
            <person name="Jackson S."/>
        </authorList>
    </citation>
    <scope>NUCLEOTIDE SEQUENCE</scope>
    <source>
        <tissue evidence="4">Callus</tissue>
    </source>
</reference>
<feature type="region of interest" description="Disordered" evidence="2">
    <location>
        <begin position="1"/>
        <end position="24"/>
    </location>
</feature>
<feature type="domain" description="RRM" evidence="3">
    <location>
        <begin position="87"/>
        <end position="164"/>
    </location>
</feature>
<evidence type="ECO:0000256" key="2">
    <source>
        <dbReference type="SAM" id="MobiDB-lite"/>
    </source>
</evidence>
<dbReference type="GO" id="GO:0016607">
    <property type="term" value="C:nuclear speck"/>
    <property type="evidence" value="ECO:0000318"/>
    <property type="project" value="GO_Central"/>
</dbReference>
<reference evidence="4 5" key="1">
    <citation type="journal article" date="2010" name="Nature">
        <title>Genome sequence of the palaeopolyploid soybean.</title>
        <authorList>
            <person name="Schmutz J."/>
            <person name="Cannon S.B."/>
            <person name="Schlueter J."/>
            <person name="Ma J."/>
            <person name="Mitros T."/>
            <person name="Nelson W."/>
            <person name="Hyten D.L."/>
            <person name="Song Q."/>
            <person name="Thelen J.J."/>
            <person name="Cheng J."/>
            <person name="Xu D."/>
            <person name="Hellsten U."/>
            <person name="May G.D."/>
            <person name="Yu Y."/>
            <person name="Sakurai T."/>
            <person name="Umezawa T."/>
            <person name="Bhattacharyya M.K."/>
            <person name="Sandhu D."/>
            <person name="Valliyodan B."/>
            <person name="Lindquist E."/>
            <person name="Peto M."/>
            <person name="Grant D."/>
            <person name="Shu S."/>
            <person name="Goodstein D."/>
            <person name="Barry K."/>
            <person name="Futrell-Griggs M."/>
            <person name="Abernathy B."/>
            <person name="Du J."/>
            <person name="Tian Z."/>
            <person name="Zhu L."/>
            <person name="Gill N."/>
            <person name="Joshi T."/>
            <person name="Libault M."/>
            <person name="Sethuraman A."/>
            <person name="Zhang X.-C."/>
            <person name="Shinozaki K."/>
            <person name="Nguyen H.T."/>
            <person name="Wing R.A."/>
            <person name="Cregan P."/>
            <person name="Specht J."/>
            <person name="Grimwood J."/>
            <person name="Rokhsar D."/>
            <person name="Stacey G."/>
            <person name="Shoemaker R.C."/>
            <person name="Jackson S.A."/>
        </authorList>
    </citation>
    <scope>NUCLEOTIDE SEQUENCE [LARGE SCALE GENOMIC DNA]</scope>
    <source>
        <strain evidence="5">cv. Williams 82</strain>
        <tissue evidence="4">Callus</tissue>
    </source>
</reference>
<dbReference type="SUPFAM" id="SSF54928">
    <property type="entry name" value="RNA-binding domain, RBD"/>
    <property type="match status" value="1"/>
</dbReference>
<dbReference type="AlphaFoldDB" id="A0A0R0HZQ5"/>
<dbReference type="GO" id="GO:0003729">
    <property type="term" value="F:mRNA binding"/>
    <property type="evidence" value="ECO:0000318"/>
    <property type="project" value="GO_Central"/>
</dbReference>
<dbReference type="SUPFAM" id="SSF56219">
    <property type="entry name" value="DNase I-like"/>
    <property type="match status" value="1"/>
</dbReference>
<dbReference type="OrthoDB" id="1750912at2759"/>
<feature type="region of interest" description="Disordered" evidence="2">
    <location>
        <begin position="44"/>
        <end position="74"/>
    </location>
</feature>
<dbReference type="SMART" id="SM00360">
    <property type="entry name" value="RRM"/>
    <property type="match status" value="1"/>
</dbReference>
<dbReference type="GO" id="GO:0000381">
    <property type="term" value="P:regulation of alternative mRNA splicing, via spliceosome"/>
    <property type="evidence" value="ECO:0000318"/>
    <property type="project" value="GO_Central"/>
</dbReference>
<dbReference type="InterPro" id="IPR036691">
    <property type="entry name" value="Endo/exonu/phosph_ase_sf"/>
</dbReference>
<dbReference type="PANTHER" id="PTHR33710:SF64">
    <property type="entry name" value="ENDONUCLEASE_EXONUCLEASE_PHOSPHATASE DOMAIN-CONTAINING PROTEIN"/>
    <property type="match status" value="1"/>
</dbReference>
<dbReference type="Gene3D" id="3.60.10.10">
    <property type="entry name" value="Endonuclease/exonuclease/phosphatase"/>
    <property type="match status" value="1"/>
</dbReference>
<protein>
    <recommendedName>
        <fullName evidence="3">RRM domain-containing protein</fullName>
    </recommendedName>
</protein>
<dbReference type="InterPro" id="IPR000504">
    <property type="entry name" value="RRM_dom"/>
</dbReference>
<dbReference type="InParanoid" id="A0A0R0HZQ5"/>
<evidence type="ECO:0000256" key="1">
    <source>
        <dbReference type="PROSITE-ProRule" id="PRU00176"/>
    </source>
</evidence>
<dbReference type="PANTHER" id="PTHR33710">
    <property type="entry name" value="BNAC02G09200D PROTEIN"/>
    <property type="match status" value="1"/>
</dbReference>
<dbReference type="Pfam" id="PF00076">
    <property type="entry name" value="RRM_1"/>
    <property type="match status" value="1"/>
</dbReference>
<dbReference type="Proteomes" id="UP000008827">
    <property type="component" value="Chromosome 10"/>
</dbReference>
<dbReference type="InterPro" id="IPR012677">
    <property type="entry name" value="Nucleotide-bd_a/b_plait_sf"/>
</dbReference>
<dbReference type="Pfam" id="PF03372">
    <property type="entry name" value="Exo_endo_phos"/>
    <property type="match status" value="1"/>
</dbReference>
<dbReference type="PROSITE" id="PS50102">
    <property type="entry name" value="RRM"/>
    <property type="match status" value="1"/>
</dbReference>